<protein>
    <recommendedName>
        <fullName evidence="6">Ion-translocating oxidoreductase complex subunit G</fullName>
        <ecNumber evidence="6">7.-.-.-</ecNumber>
    </recommendedName>
    <alternativeName>
        <fullName evidence="6">Rnf electron transport complex subunit G</fullName>
    </alternativeName>
</protein>
<evidence type="ECO:0000256" key="5">
    <source>
        <dbReference type="ARBA" id="ARBA00022982"/>
    </source>
</evidence>
<dbReference type="EMBL" id="CP040098">
    <property type="protein sequence ID" value="QCQ23302.1"/>
    <property type="molecule type" value="Genomic_DNA"/>
</dbReference>
<keyword evidence="2 6" id="KW-0597">Phosphoprotein</keyword>
<feature type="domain" description="FMN-binding" evidence="7">
    <location>
        <begin position="100"/>
        <end position="186"/>
    </location>
</feature>
<keyword evidence="9" id="KW-1185">Reference proteome</keyword>
<dbReference type="GO" id="GO:0010181">
    <property type="term" value="F:FMN binding"/>
    <property type="evidence" value="ECO:0007669"/>
    <property type="project" value="InterPro"/>
</dbReference>
<evidence type="ECO:0000256" key="4">
    <source>
        <dbReference type="ARBA" id="ARBA00022643"/>
    </source>
</evidence>
<keyword evidence="6" id="KW-1278">Translocase</keyword>
<dbReference type="RefSeq" id="WP_137425581.1">
    <property type="nucleotide sequence ID" value="NZ_CP040098.1"/>
</dbReference>
<evidence type="ECO:0000256" key="3">
    <source>
        <dbReference type="ARBA" id="ARBA00022630"/>
    </source>
</evidence>
<dbReference type="PIRSF" id="PIRSF006091">
    <property type="entry name" value="E_trnsport_RnfG"/>
    <property type="match status" value="1"/>
</dbReference>
<comment type="subcellular location">
    <subcellularLocation>
        <location evidence="6">Cell membrane</location>
        <topology evidence="6">Single-pass membrane protein</topology>
    </subcellularLocation>
</comment>
<keyword evidence="1 6" id="KW-0813">Transport</keyword>
<dbReference type="SMART" id="SM00900">
    <property type="entry name" value="FMN_bind"/>
    <property type="match status" value="1"/>
</dbReference>
<feature type="modified residue" description="FMN phosphoryl threonine" evidence="6">
    <location>
        <position position="169"/>
    </location>
</feature>
<comment type="similarity">
    <text evidence="6">Belongs to the RnfG family.</text>
</comment>
<comment type="cofactor">
    <cofactor evidence="6">
        <name>FMN</name>
        <dbReference type="ChEBI" id="CHEBI:58210"/>
    </cofactor>
</comment>
<dbReference type="OrthoDB" id="9787579at2"/>
<gene>
    <name evidence="6" type="primary">rnfG</name>
    <name evidence="8" type="ORF">FDQ92_14645</name>
</gene>
<comment type="function">
    <text evidence="6">Part of a membrane-bound complex that couples electron transfer with translocation of ions across the membrane.</text>
</comment>
<dbReference type="EC" id="7.-.-.-" evidence="6"/>
<organism evidence="8 9">
    <name type="scientific">Desulfoglaeba alkanexedens ALDC</name>
    <dbReference type="NCBI Taxonomy" id="980445"/>
    <lineage>
        <taxon>Bacteria</taxon>
        <taxon>Pseudomonadati</taxon>
        <taxon>Thermodesulfobacteriota</taxon>
        <taxon>Syntrophobacteria</taxon>
        <taxon>Syntrophobacterales</taxon>
        <taxon>Syntrophobacteraceae</taxon>
        <taxon>Desulfoglaeba</taxon>
    </lineage>
</organism>
<reference evidence="8 9" key="1">
    <citation type="submission" date="2019-05" db="EMBL/GenBank/DDBJ databases">
        <title>The Complete Genome Sequence of the n-alkane-degrading Desulfoglaeba alkanexedens ALDC reveals multiple alkylsuccinate synthase gene clusters.</title>
        <authorList>
            <person name="Callaghan A.V."/>
            <person name="Davidova I.A."/>
            <person name="Duncan K.E."/>
            <person name="Morris B."/>
            <person name="McInerney M.J."/>
        </authorList>
    </citation>
    <scope>NUCLEOTIDE SEQUENCE [LARGE SCALE GENOMIC DNA]</scope>
    <source>
        <strain evidence="8 9">ALDC</strain>
    </source>
</reference>
<dbReference type="AlphaFoldDB" id="A0A4P8L9G5"/>
<dbReference type="HAMAP" id="MF_00479">
    <property type="entry name" value="RsxG_RnfG"/>
    <property type="match status" value="1"/>
</dbReference>
<evidence type="ECO:0000259" key="7">
    <source>
        <dbReference type="SMART" id="SM00900"/>
    </source>
</evidence>
<dbReference type="InterPro" id="IPR007329">
    <property type="entry name" value="FMN-bd"/>
</dbReference>
<name>A0A4P8L9G5_9BACT</name>
<dbReference type="GO" id="GO:0022900">
    <property type="term" value="P:electron transport chain"/>
    <property type="evidence" value="ECO:0007669"/>
    <property type="project" value="UniProtKB-UniRule"/>
</dbReference>
<proteinExistence type="inferred from homology"/>
<sequence length="194" mass="20486">MRDLIRMVVVLTAISGTSGLVLSYVNEATREPREYQLLKYVKGPSLNAVLPEGYENDPITDKIVVAVGTDDKGKPVEKTVFPAKKGDEIIALAYDAEATGYHGTVSVMVGFAPDGRITGMSVMTHTETPGLGARITESAFTDQFKGLEGPDQLKLSSEGGAIDGISGATISSAAALTAVKQAVELFPKVKKEVL</sequence>
<dbReference type="Pfam" id="PF04205">
    <property type="entry name" value="FMN_bind"/>
    <property type="match status" value="1"/>
</dbReference>
<dbReference type="PANTHER" id="PTHR36118:SF1">
    <property type="entry name" value="ION-TRANSLOCATING OXIDOREDUCTASE COMPLEX SUBUNIT G"/>
    <property type="match status" value="1"/>
</dbReference>
<keyword evidence="6" id="KW-1133">Transmembrane helix</keyword>
<evidence type="ECO:0000256" key="2">
    <source>
        <dbReference type="ARBA" id="ARBA00022553"/>
    </source>
</evidence>
<keyword evidence="5 6" id="KW-0249">Electron transport</keyword>
<comment type="subunit">
    <text evidence="6">The complex is composed of six subunits: RnfA, RnfB, RnfC, RnfD, RnfE and RnfG.</text>
</comment>
<evidence type="ECO:0000256" key="1">
    <source>
        <dbReference type="ARBA" id="ARBA00022448"/>
    </source>
</evidence>
<dbReference type="GO" id="GO:0009055">
    <property type="term" value="F:electron transfer activity"/>
    <property type="evidence" value="ECO:0007669"/>
    <property type="project" value="InterPro"/>
</dbReference>
<evidence type="ECO:0000256" key="6">
    <source>
        <dbReference type="HAMAP-Rule" id="MF_00479"/>
    </source>
</evidence>
<dbReference type="PANTHER" id="PTHR36118">
    <property type="entry name" value="ION-TRANSLOCATING OXIDOREDUCTASE COMPLEX SUBUNIT G"/>
    <property type="match status" value="1"/>
</dbReference>
<keyword evidence="4 6" id="KW-0288">FMN</keyword>
<accession>A0A4P8L9G5</accession>
<keyword evidence="6" id="KW-0472">Membrane</keyword>
<evidence type="ECO:0000313" key="9">
    <source>
        <dbReference type="Proteomes" id="UP000298602"/>
    </source>
</evidence>
<dbReference type="InterPro" id="IPR010209">
    <property type="entry name" value="Ion_transpt_RnfG/RsxG"/>
</dbReference>
<keyword evidence="6" id="KW-0812">Transmembrane</keyword>
<reference evidence="8 9" key="2">
    <citation type="submission" date="2019-05" db="EMBL/GenBank/DDBJ databases">
        <authorList>
            <person name="Suflita J.M."/>
            <person name="Marks C.R."/>
        </authorList>
    </citation>
    <scope>NUCLEOTIDE SEQUENCE [LARGE SCALE GENOMIC DNA]</scope>
    <source>
        <strain evidence="8 9">ALDC</strain>
    </source>
</reference>
<evidence type="ECO:0000313" key="8">
    <source>
        <dbReference type="EMBL" id="QCQ23302.1"/>
    </source>
</evidence>
<dbReference type="NCBIfam" id="TIGR01947">
    <property type="entry name" value="rnfG"/>
    <property type="match status" value="1"/>
</dbReference>
<dbReference type="Proteomes" id="UP000298602">
    <property type="component" value="Chromosome"/>
</dbReference>
<keyword evidence="3 6" id="KW-0285">Flavoprotein</keyword>
<dbReference type="KEGG" id="dax:FDQ92_14645"/>
<keyword evidence="6" id="KW-1003">Cell membrane</keyword>
<dbReference type="Gene3D" id="3.90.1010.20">
    <property type="match status" value="1"/>
</dbReference>
<dbReference type="GO" id="GO:0005886">
    <property type="term" value="C:plasma membrane"/>
    <property type="evidence" value="ECO:0007669"/>
    <property type="project" value="UniProtKB-SubCell"/>
</dbReference>